<dbReference type="GO" id="GO:0001897">
    <property type="term" value="P:symbiont-mediated cytolysis of host cell"/>
    <property type="evidence" value="ECO:0007669"/>
    <property type="project" value="UniProtKB-ARBA"/>
</dbReference>
<dbReference type="InterPro" id="IPR007921">
    <property type="entry name" value="CHAP_dom"/>
</dbReference>
<name>A0A6J5M1F0_9CAUD</name>
<organism evidence="3">
    <name type="scientific">uncultured Caudovirales phage</name>
    <dbReference type="NCBI Taxonomy" id="2100421"/>
    <lineage>
        <taxon>Viruses</taxon>
        <taxon>Duplodnaviria</taxon>
        <taxon>Heunggongvirae</taxon>
        <taxon>Uroviricota</taxon>
        <taxon>Caudoviricetes</taxon>
        <taxon>Peduoviridae</taxon>
        <taxon>Maltschvirus</taxon>
        <taxon>Maltschvirus maltsch</taxon>
    </lineage>
</organism>
<dbReference type="EMBL" id="LR796362">
    <property type="protein sequence ID" value="CAB4138830.1"/>
    <property type="molecule type" value="Genomic_DNA"/>
</dbReference>
<dbReference type="InterPro" id="IPR038765">
    <property type="entry name" value="Papain-like_cys_pep_sf"/>
</dbReference>
<feature type="domain" description="Peptidase C51" evidence="2">
    <location>
        <begin position="24"/>
        <end position="106"/>
    </location>
</feature>
<gene>
    <name evidence="3" type="ORF">UFOVP350_8</name>
</gene>
<evidence type="ECO:0000259" key="2">
    <source>
        <dbReference type="Pfam" id="PF05257"/>
    </source>
</evidence>
<dbReference type="SUPFAM" id="SSF54001">
    <property type="entry name" value="Cysteine proteinases"/>
    <property type="match status" value="1"/>
</dbReference>
<dbReference type="Gene3D" id="3.90.1720.10">
    <property type="entry name" value="endopeptidase domain like (from Nostoc punctiforme)"/>
    <property type="match status" value="1"/>
</dbReference>
<accession>A0A6J5M1F0</accession>
<protein>
    <submittedName>
        <fullName evidence="3">CHAP domain containing protein</fullName>
    </submittedName>
</protein>
<evidence type="ECO:0000256" key="1">
    <source>
        <dbReference type="ARBA" id="ARBA00022529"/>
    </source>
</evidence>
<proteinExistence type="predicted"/>
<evidence type="ECO:0000313" key="3">
    <source>
        <dbReference type="EMBL" id="CAB4138830.1"/>
    </source>
</evidence>
<reference evidence="3" key="1">
    <citation type="submission" date="2020-04" db="EMBL/GenBank/DDBJ databases">
        <authorList>
            <person name="Chiriac C."/>
            <person name="Salcher M."/>
            <person name="Ghai R."/>
            <person name="Kavagutti S V."/>
        </authorList>
    </citation>
    <scope>NUCLEOTIDE SEQUENCE</scope>
</reference>
<keyword evidence="1" id="KW-0929">Antimicrobial</keyword>
<dbReference type="Pfam" id="PF05257">
    <property type="entry name" value="CHAP"/>
    <property type="match status" value="1"/>
</dbReference>
<sequence length="136" mass="15668">MTEDLGRNRGRRVNEYLCAVNMAPGNPWCAAFVAYVLNRCGVEHTVTAWSPTSTPRHNLIYHRGRMDKHPQPGDVFSLYYENLGRIGHAGIVEDWGDDYVITIEGNTNNQGSREGDGVWRKKRMKRTIYKVSRWQK</sequence>